<reference evidence="2" key="1">
    <citation type="submission" date="2021-11" db="EMBL/GenBank/DDBJ databases">
        <authorList>
            <person name="Rodrigo-Torres L."/>
            <person name="Arahal R. D."/>
            <person name="Lucena T."/>
        </authorList>
    </citation>
    <scope>NUCLEOTIDE SEQUENCE</scope>
    <source>
        <strain evidence="2">CECT 7929</strain>
    </source>
</reference>
<dbReference type="RefSeq" id="WP_237465026.1">
    <property type="nucleotide sequence ID" value="NZ_CAKLDI010000001.1"/>
</dbReference>
<comment type="caution">
    <text evidence="2">The sequence shown here is derived from an EMBL/GenBank/DDBJ whole genome shotgun (WGS) entry which is preliminary data.</text>
</comment>
<keyword evidence="3" id="KW-1185">Reference proteome</keyword>
<keyword evidence="1" id="KW-1133">Transmembrane helix</keyword>
<feature type="transmembrane region" description="Helical" evidence="1">
    <location>
        <begin position="140"/>
        <end position="164"/>
    </location>
</feature>
<feature type="transmembrane region" description="Helical" evidence="1">
    <location>
        <begin position="68"/>
        <end position="91"/>
    </location>
</feature>
<sequence length="298" mass="32980">MSENQVETQASEVAVEKKMTAKDAALSAALALKKMGQFETVTATYADKFLNYLQSDRRAQMLSRGQNFAGRIGLVGLYLLAVIFVLNIFLLPLVHDFPWGASMSLGLGLAVGALVIHYVNFKMLPLLEELVSTPTRVASVGFLNAVSVVLLFAGLFGLIVYWYIGLTFEHFSLLFNGLGMAIGCAVLALLVINYQLLGIEVVESATAGDSFICLISLVLKAYIKLIPVVFMGIVFWAIYSWASLPFERYVRDRHLFELVQVTAWLLLPLIGYITSLFWFFVIDLMSGLLKLSKPTQSK</sequence>
<feature type="transmembrane region" description="Helical" evidence="1">
    <location>
        <begin position="97"/>
        <end position="119"/>
    </location>
</feature>
<feature type="transmembrane region" description="Helical" evidence="1">
    <location>
        <begin position="262"/>
        <end position="289"/>
    </location>
</feature>
<organism evidence="2 3">
    <name type="scientific">Vibrio stylophorae</name>
    <dbReference type="NCBI Taxonomy" id="659351"/>
    <lineage>
        <taxon>Bacteria</taxon>
        <taxon>Pseudomonadati</taxon>
        <taxon>Pseudomonadota</taxon>
        <taxon>Gammaproteobacteria</taxon>
        <taxon>Vibrionales</taxon>
        <taxon>Vibrionaceae</taxon>
        <taxon>Vibrio</taxon>
    </lineage>
</organism>
<feature type="transmembrane region" description="Helical" evidence="1">
    <location>
        <begin position="170"/>
        <end position="192"/>
    </location>
</feature>
<evidence type="ECO:0000313" key="3">
    <source>
        <dbReference type="Proteomes" id="UP000838672"/>
    </source>
</evidence>
<dbReference type="EMBL" id="CAKLDI010000001">
    <property type="protein sequence ID" value="CAH0532905.1"/>
    <property type="molecule type" value="Genomic_DNA"/>
</dbReference>
<dbReference type="Proteomes" id="UP000838672">
    <property type="component" value="Unassembled WGS sequence"/>
</dbReference>
<name>A0ABM8ZRH2_9VIBR</name>
<accession>A0ABM8ZRH2</accession>
<proteinExistence type="predicted"/>
<evidence type="ECO:0000256" key="1">
    <source>
        <dbReference type="SAM" id="Phobius"/>
    </source>
</evidence>
<gene>
    <name evidence="2" type="ORF">VST7929_00753</name>
</gene>
<feature type="transmembrane region" description="Helical" evidence="1">
    <location>
        <begin position="221"/>
        <end position="242"/>
    </location>
</feature>
<keyword evidence="1" id="KW-0472">Membrane</keyword>
<protein>
    <submittedName>
        <fullName evidence="2">Uncharacterized protein</fullName>
    </submittedName>
</protein>
<keyword evidence="1" id="KW-0812">Transmembrane</keyword>
<evidence type="ECO:0000313" key="2">
    <source>
        <dbReference type="EMBL" id="CAH0532905.1"/>
    </source>
</evidence>